<feature type="domain" description="Polycystin cation channel PKD1/PKD2" evidence="14">
    <location>
        <begin position="419"/>
        <end position="554"/>
    </location>
</feature>
<feature type="transmembrane region" description="Helical" evidence="13">
    <location>
        <begin position="376"/>
        <end position="404"/>
    </location>
</feature>
<feature type="domain" description="Mucolipin extracytosolic" evidence="15">
    <location>
        <begin position="129"/>
        <end position="313"/>
    </location>
</feature>
<dbReference type="PANTHER" id="PTHR12127">
    <property type="entry name" value="MUCOLIPIN"/>
    <property type="match status" value="1"/>
</dbReference>
<evidence type="ECO:0000313" key="17">
    <source>
        <dbReference type="Proteomes" id="UP001249851"/>
    </source>
</evidence>
<dbReference type="EMBL" id="JARQWQ010000054">
    <property type="protein sequence ID" value="KAK2556743.1"/>
    <property type="molecule type" value="Genomic_DNA"/>
</dbReference>
<dbReference type="PANTHER" id="PTHR12127:SF7">
    <property type="entry name" value="SD02261P"/>
    <property type="match status" value="1"/>
</dbReference>
<evidence type="ECO:0000256" key="6">
    <source>
        <dbReference type="ARBA" id="ARBA00022753"/>
    </source>
</evidence>
<evidence type="ECO:0000313" key="16">
    <source>
        <dbReference type="EMBL" id="KAK2556743.1"/>
    </source>
</evidence>
<reference evidence="16" key="1">
    <citation type="journal article" date="2023" name="G3 (Bethesda)">
        <title>Whole genome assembly and annotation of the endangered Caribbean coral Acropora cervicornis.</title>
        <authorList>
            <person name="Selwyn J.D."/>
            <person name="Vollmer S.V."/>
        </authorList>
    </citation>
    <scope>NUCLEOTIDE SEQUENCE</scope>
    <source>
        <strain evidence="16">K2</strain>
    </source>
</reference>
<keyword evidence="5 13" id="KW-0812">Transmembrane</keyword>
<dbReference type="AlphaFoldDB" id="A0AAD9V0K1"/>
<keyword evidence="9 13" id="KW-0472">Membrane</keyword>
<feature type="transmembrane region" description="Helical" evidence="13">
    <location>
        <begin position="416"/>
        <end position="439"/>
    </location>
</feature>
<keyword evidence="7 13" id="KW-1133">Transmembrane helix</keyword>
<evidence type="ECO:0000256" key="1">
    <source>
        <dbReference type="ARBA" id="ARBA00004337"/>
    </source>
</evidence>
<feature type="transmembrane region" description="Helical" evidence="13">
    <location>
        <begin position="527"/>
        <end position="548"/>
    </location>
</feature>
<evidence type="ECO:0000259" key="15">
    <source>
        <dbReference type="Pfam" id="PF21381"/>
    </source>
</evidence>
<comment type="caution">
    <text evidence="16">The sequence shown here is derived from an EMBL/GenBank/DDBJ whole genome shotgun (WGS) entry which is preliminary data.</text>
</comment>
<keyword evidence="8" id="KW-0406">Ion transport</keyword>
<evidence type="ECO:0000256" key="5">
    <source>
        <dbReference type="ARBA" id="ARBA00022692"/>
    </source>
</evidence>
<dbReference type="GO" id="GO:0005765">
    <property type="term" value="C:lysosomal membrane"/>
    <property type="evidence" value="ECO:0007669"/>
    <property type="project" value="TreeGrafter"/>
</dbReference>
<comment type="catalytic activity">
    <reaction evidence="12">
        <text>Ca(2+)(in) = Ca(2+)(out)</text>
        <dbReference type="Rhea" id="RHEA:29671"/>
        <dbReference type="ChEBI" id="CHEBI:29108"/>
    </reaction>
</comment>
<keyword evidence="11" id="KW-0407">Ion channel</keyword>
<reference evidence="16" key="2">
    <citation type="journal article" date="2023" name="Science">
        <title>Genomic signatures of disease resistance in endangered staghorn corals.</title>
        <authorList>
            <person name="Vollmer S.V."/>
            <person name="Selwyn J.D."/>
            <person name="Despard B.A."/>
            <person name="Roesel C.L."/>
        </authorList>
    </citation>
    <scope>NUCLEOTIDE SEQUENCE</scope>
    <source>
        <strain evidence="16">K2</strain>
    </source>
</reference>
<organism evidence="16 17">
    <name type="scientific">Acropora cervicornis</name>
    <name type="common">Staghorn coral</name>
    <dbReference type="NCBI Taxonomy" id="6130"/>
    <lineage>
        <taxon>Eukaryota</taxon>
        <taxon>Metazoa</taxon>
        <taxon>Cnidaria</taxon>
        <taxon>Anthozoa</taxon>
        <taxon>Hexacorallia</taxon>
        <taxon>Scleractinia</taxon>
        <taxon>Astrocoeniina</taxon>
        <taxon>Acroporidae</taxon>
        <taxon>Acropora</taxon>
    </lineage>
</organism>
<gene>
    <name evidence="16" type="ORF">P5673_021301</name>
</gene>
<comment type="subcellular location">
    <subcellularLocation>
        <location evidence="2">Cell membrane</location>
        <topology evidence="2">Multi-pass membrane protein</topology>
    </subcellularLocation>
    <subcellularLocation>
        <location evidence="1">Endosome membrane</location>
        <topology evidence="1">Multi-pass membrane protein</topology>
    </subcellularLocation>
</comment>
<evidence type="ECO:0000256" key="2">
    <source>
        <dbReference type="ARBA" id="ARBA00004651"/>
    </source>
</evidence>
<accession>A0AAD9V0K1</accession>
<keyword evidence="4" id="KW-1003">Cell membrane</keyword>
<evidence type="ECO:0000256" key="4">
    <source>
        <dbReference type="ARBA" id="ARBA00022475"/>
    </source>
</evidence>
<dbReference type="InterPro" id="IPR013122">
    <property type="entry name" value="PKD1_2_channel"/>
</dbReference>
<dbReference type="Proteomes" id="UP001249851">
    <property type="component" value="Unassembled WGS sequence"/>
</dbReference>
<evidence type="ECO:0000256" key="13">
    <source>
        <dbReference type="SAM" id="Phobius"/>
    </source>
</evidence>
<keyword evidence="6" id="KW-0967">Endosome</keyword>
<keyword evidence="3" id="KW-0813">Transport</keyword>
<dbReference type="FunFam" id="1.10.287.70:FF:000033">
    <property type="entry name" value="Mucolipin 1"/>
    <property type="match status" value="1"/>
</dbReference>
<keyword evidence="10" id="KW-1015">Disulfide bond</keyword>
<dbReference type="Pfam" id="PF08016">
    <property type="entry name" value="PKD_channel"/>
    <property type="match status" value="1"/>
</dbReference>
<name>A0AAD9V0K1_ACRCE</name>
<evidence type="ECO:0000256" key="10">
    <source>
        <dbReference type="ARBA" id="ARBA00023157"/>
    </source>
</evidence>
<evidence type="ECO:0000256" key="8">
    <source>
        <dbReference type="ARBA" id="ARBA00023065"/>
    </source>
</evidence>
<dbReference type="GO" id="GO:0010008">
    <property type="term" value="C:endosome membrane"/>
    <property type="evidence" value="ECO:0007669"/>
    <property type="project" value="UniProtKB-SubCell"/>
</dbReference>
<dbReference type="InterPro" id="IPR039031">
    <property type="entry name" value="Mucolipin"/>
</dbReference>
<keyword evidence="17" id="KW-1185">Reference proteome</keyword>
<dbReference type="GO" id="GO:0005886">
    <property type="term" value="C:plasma membrane"/>
    <property type="evidence" value="ECO:0007669"/>
    <property type="project" value="UniProtKB-SubCell"/>
</dbReference>
<dbReference type="CDD" id="cd21050">
    <property type="entry name" value="ELD_TRPML"/>
    <property type="match status" value="1"/>
</dbReference>
<evidence type="ECO:0000256" key="12">
    <source>
        <dbReference type="ARBA" id="ARBA00036634"/>
    </source>
</evidence>
<evidence type="ECO:0000259" key="14">
    <source>
        <dbReference type="Pfam" id="PF08016"/>
    </source>
</evidence>
<protein>
    <submittedName>
        <fullName evidence="16">Mucolipin-3</fullName>
    </submittedName>
</protein>
<dbReference type="Pfam" id="PF21381">
    <property type="entry name" value="MCLN_ECD"/>
    <property type="match status" value="1"/>
</dbReference>
<evidence type="ECO:0000256" key="3">
    <source>
        <dbReference type="ARBA" id="ARBA00022448"/>
    </source>
</evidence>
<proteinExistence type="predicted"/>
<feature type="transmembrane region" description="Helical" evidence="13">
    <location>
        <begin position="333"/>
        <end position="355"/>
    </location>
</feature>
<dbReference type="Gene3D" id="1.10.287.70">
    <property type="match status" value="1"/>
</dbReference>
<evidence type="ECO:0000256" key="9">
    <source>
        <dbReference type="ARBA" id="ARBA00023136"/>
    </source>
</evidence>
<evidence type="ECO:0000256" key="7">
    <source>
        <dbReference type="ARBA" id="ARBA00022989"/>
    </source>
</evidence>
<evidence type="ECO:0000256" key="11">
    <source>
        <dbReference type="ARBA" id="ARBA00023303"/>
    </source>
</evidence>
<dbReference type="GO" id="GO:0072345">
    <property type="term" value="F:NAADP-sensitive calcium-release channel activity"/>
    <property type="evidence" value="ECO:0007669"/>
    <property type="project" value="TreeGrafter"/>
</dbReference>
<sequence>MAGRVLLPSISCRNARHLARSSLEQRRCNHSDFTRNDDDDLMDPLLARGSLSDFSASVHYQSIYDSSEFTGNLRNRREVMRKRLRSHFMTPYEKYKNRGRKPWKLLLQLLKLVMITIQVCHFASELFSVVSFLDDTRQAFDHLFLLDSNDSDYAIYTKEQFFLQVRHSVVQVNKVHDINMFGFSDIKRIAVGTFGFPSAEKDGADPMIMCIYKYINSSLDPEKDSYEFSPCHDLLPPRKSDNLTSFIKRNKLPESFESTISITLTANISSFHVPKAPRKPACYKFNVTILFDNSNHDGRVPVTLDSEGTMIDCSGNSSLTVTPDYQRYRTVHVFVDILTILLCFLSMTLCLRSLFRQLKLVKATRRFFIKEIRDSLTYYDCLDLINLWFVLILISDSCAILGSVGKILIDMNNQQQYSFCSVFLGIAVLLTWCGLLSYLGHFRKYNILLVTLKAAAPSVLRFCVCGSLLYFGFMFCGWIVLGPYHVKFRNLSTVSECMFSLINGDDMFMTFSEMDSKNYAIWVFSKIYLYTFISLFIYVVLSLFIGIISDTYERIKDWGHPPCTKLQRFVHGNNCQRCNTEHSCEDQENEVASGSITD</sequence>
<feature type="transmembrane region" description="Helical" evidence="13">
    <location>
        <begin position="459"/>
        <end position="481"/>
    </location>
</feature>
<dbReference type="InterPro" id="IPR049134">
    <property type="entry name" value="MCLN_ECD"/>
</dbReference>